<keyword evidence="6" id="KW-0406">Ion transport</keyword>
<keyword evidence="5 8" id="KW-1133">Transmembrane helix</keyword>
<dbReference type="eggNOG" id="COG1230">
    <property type="taxonomic scope" value="Bacteria"/>
</dbReference>
<accession>L0F884</accession>
<dbReference type="STRING" id="871963.Desdi_1364"/>
<keyword evidence="3" id="KW-0813">Transport</keyword>
<evidence type="ECO:0000256" key="4">
    <source>
        <dbReference type="ARBA" id="ARBA00022692"/>
    </source>
</evidence>
<feature type="transmembrane region" description="Helical" evidence="8">
    <location>
        <begin position="86"/>
        <end position="109"/>
    </location>
</feature>
<dbReference type="RefSeq" id="WP_015261867.1">
    <property type="nucleotide sequence ID" value="NC_019903.1"/>
</dbReference>
<reference evidence="12" key="1">
    <citation type="submission" date="2012-02" db="EMBL/GenBank/DDBJ databases">
        <title>Complete sequence of Desulfitobacterium dichloroeliminans LMG P-21439.</title>
        <authorList>
            <person name="Lucas S."/>
            <person name="Han J."/>
            <person name="Lapidus A."/>
            <person name="Cheng J.-F."/>
            <person name="Goodwin L."/>
            <person name="Pitluck S."/>
            <person name="Peters L."/>
            <person name="Ovchinnikova G."/>
            <person name="Teshima H."/>
            <person name="Detter J.C."/>
            <person name="Han C."/>
            <person name="Tapia R."/>
            <person name="Land M."/>
            <person name="Hauser L."/>
            <person name="Kyrpides N."/>
            <person name="Ivanova N."/>
            <person name="Pagani I."/>
            <person name="Kruse T."/>
            <person name="de Vos W.M."/>
            <person name="Boon N."/>
            <person name="Smidt H."/>
            <person name="Woyke T."/>
        </authorList>
    </citation>
    <scope>NUCLEOTIDE SEQUENCE [LARGE SCALE GENOMIC DNA]</scope>
    <source>
        <strain evidence="12">LMG P-21439 / DCA1</strain>
    </source>
</reference>
<evidence type="ECO:0000259" key="10">
    <source>
        <dbReference type="Pfam" id="PF16916"/>
    </source>
</evidence>
<protein>
    <submittedName>
        <fullName evidence="11">Cation diffusion facilitator family transporter</fullName>
    </submittedName>
</protein>
<feature type="transmembrane region" description="Helical" evidence="8">
    <location>
        <begin position="56"/>
        <end position="74"/>
    </location>
</feature>
<dbReference type="InterPro" id="IPR050681">
    <property type="entry name" value="CDF/SLC30A"/>
</dbReference>
<feature type="transmembrane region" description="Helical" evidence="8">
    <location>
        <begin position="121"/>
        <end position="145"/>
    </location>
</feature>
<feature type="transmembrane region" description="Helical" evidence="8">
    <location>
        <begin position="157"/>
        <end position="180"/>
    </location>
</feature>
<evidence type="ECO:0000256" key="1">
    <source>
        <dbReference type="ARBA" id="ARBA00004141"/>
    </source>
</evidence>
<keyword evidence="12" id="KW-1185">Reference proteome</keyword>
<dbReference type="PANTHER" id="PTHR11562">
    <property type="entry name" value="CATION EFFLUX PROTEIN/ ZINC TRANSPORTER"/>
    <property type="match status" value="1"/>
</dbReference>
<dbReference type="AlphaFoldDB" id="L0F884"/>
<dbReference type="Pfam" id="PF01545">
    <property type="entry name" value="Cation_efflux"/>
    <property type="match status" value="1"/>
</dbReference>
<dbReference type="SUPFAM" id="SSF160240">
    <property type="entry name" value="Cation efflux protein cytoplasmic domain-like"/>
    <property type="match status" value="1"/>
</dbReference>
<evidence type="ECO:0000256" key="6">
    <source>
        <dbReference type="ARBA" id="ARBA00023065"/>
    </source>
</evidence>
<dbReference type="Gene3D" id="1.20.1510.10">
    <property type="entry name" value="Cation efflux protein transmembrane domain"/>
    <property type="match status" value="1"/>
</dbReference>
<dbReference type="EMBL" id="CP003344">
    <property type="protein sequence ID" value="AGA68871.1"/>
    <property type="molecule type" value="Genomic_DNA"/>
</dbReference>
<feature type="domain" description="Cation efflux protein cytoplasmic" evidence="10">
    <location>
        <begin position="221"/>
        <end position="293"/>
    </location>
</feature>
<dbReference type="KEGG" id="ddl:Desdi_1364"/>
<dbReference type="HOGENOM" id="CLU_013430_0_0_9"/>
<proteinExistence type="inferred from homology"/>
<keyword evidence="7 8" id="KW-0472">Membrane</keyword>
<dbReference type="SUPFAM" id="SSF161111">
    <property type="entry name" value="Cation efflux protein transmembrane domain-like"/>
    <property type="match status" value="1"/>
</dbReference>
<comment type="subcellular location">
    <subcellularLocation>
        <location evidence="1">Membrane</location>
        <topology evidence="1">Multi-pass membrane protein</topology>
    </subcellularLocation>
</comment>
<organism evidence="11 12">
    <name type="scientific">Desulfitobacterium dichloroeliminans (strain LMG P-21439 / DCA1)</name>
    <dbReference type="NCBI Taxonomy" id="871963"/>
    <lineage>
        <taxon>Bacteria</taxon>
        <taxon>Bacillati</taxon>
        <taxon>Bacillota</taxon>
        <taxon>Clostridia</taxon>
        <taxon>Eubacteriales</taxon>
        <taxon>Desulfitobacteriaceae</taxon>
        <taxon>Desulfitobacterium</taxon>
    </lineage>
</organism>
<evidence type="ECO:0000313" key="12">
    <source>
        <dbReference type="Proteomes" id="UP000010797"/>
    </source>
</evidence>
<feature type="domain" description="Cation efflux protein transmembrane" evidence="9">
    <location>
        <begin position="25"/>
        <end position="215"/>
    </location>
</feature>
<evidence type="ECO:0000259" key="9">
    <source>
        <dbReference type="Pfam" id="PF01545"/>
    </source>
</evidence>
<dbReference type="Proteomes" id="UP000010797">
    <property type="component" value="Chromosome"/>
</dbReference>
<feature type="transmembrane region" description="Helical" evidence="8">
    <location>
        <begin position="22"/>
        <end position="44"/>
    </location>
</feature>
<dbReference type="GO" id="GO:0005886">
    <property type="term" value="C:plasma membrane"/>
    <property type="evidence" value="ECO:0007669"/>
    <property type="project" value="TreeGrafter"/>
</dbReference>
<evidence type="ECO:0000256" key="3">
    <source>
        <dbReference type="ARBA" id="ARBA00022448"/>
    </source>
</evidence>
<evidence type="ECO:0000256" key="7">
    <source>
        <dbReference type="ARBA" id="ARBA00023136"/>
    </source>
</evidence>
<comment type="similarity">
    <text evidence="2">Belongs to the cation diffusion facilitator (CDF) transporter (TC 2.A.4) family. SLC30A subfamily.</text>
</comment>
<sequence length="303" mass="32985">MGFGHNHEQEHHSHSQTSNKKLLSIALFITVTFMIAEIIGGIIANSLALISDAGHMFSDAFSLALSLIAMRLAARPASAKRTFGFYRFEILAAFVNGVTLAVISLIIFYEAYRRILEPPMVQSGMMIVIAVLGLLANLGSAGILMKGDTKGNLNLRSAFLHVLGDMLGSVGAIVAGILILLFDWYMADPIISIIVGALVLISGWRVTKESVHVLIEGTPGHINVNELNQQLHTVDGVQGIHDLHVWTITSGLESLSCHIVVAPTKNAQEILLACKHMIQERFGINHVTLQLETEELKRLEPSI</sequence>
<dbReference type="PANTHER" id="PTHR11562:SF17">
    <property type="entry name" value="RE54080P-RELATED"/>
    <property type="match status" value="1"/>
</dbReference>
<dbReference type="InterPro" id="IPR036837">
    <property type="entry name" value="Cation_efflux_CTD_sf"/>
</dbReference>
<name>L0F884_DESDL</name>
<feature type="transmembrane region" description="Helical" evidence="8">
    <location>
        <begin position="186"/>
        <end position="204"/>
    </location>
</feature>
<dbReference type="NCBIfam" id="TIGR01297">
    <property type="entry name" value="CDF"/>
    <property type="match status" value="1"/>
</dbReference>
<keyword evidence="4 8" id="KW-0812">Transmembrane</keyword>
<evidence type="ECO:0000313" key="11">
    <source>
        <dbReference type="EMBL" id="AGA68871.1"/>
    </source>
</evidence>
<evidence type="ECO:0000256" key="8">
    <source>
        <dbReference type="SAM" id="Phobius"/>
    </source>
</evidence>
<dbReference type="OrthoDB" id="9809646at2"/>
<evidence type="ECO:0000256" key="5">
    <source>
        <dbReference type="ARBA" id="ARBA00022989"/>
    </source>
</evidence>
<dbReference type="Pfam" id="PF16916">
    <property type="entry name" value="ZT_dimer"/>
    <property type="match status" value="1"/>
</dbReference>
<dbReference type="InterPro" id="IPR027470">
    <property type="entry name" value="Cation_efflux_CTD"/>
</dbReference>
<dbReference type="GO" id="GO:0005385">
    <property type="term" value="F:zinc ion transmembrane transporter activity"/>
    <property type="evidence" value="ECO:0007669"/>
    <property type="project" value="TreeGrafter"/>
</dbReference>
<evidence type="ECO:0000256" key="2">
    <source>
        <dbReference type="ARBA" id="ARBA00008873"/>
    </source>
</evidence>
<dbReference type="InterPro" id="IPR058533">
    <property type="entry name" value="Cation_efflux_TM"/>
</dbReference>
<gene>
    <name evidence="11" type="ordered locus">Desdi_1364</name>
</gene>
<dbReference type="InterPro" id="IPR027469">
    <property type="entry name" value="Cation_efflux_TMD_sf"/>
</dbReference>
<dbReference type="InterPro" id="IPR002524">
    <property type="entry name" value="Cation_efflux"/>
</dbReference>